<evidence type="ECO:0008006" key="3">
    <source>
        <dbReference type="Google" id="ProtNLM"/>
    </source>
</evidence>
<evidence type="ECO:0000313" key="1">
    <source>
        <dbReference type="EMBL" id="MBN8123000.1"/>
    </source>
</evidence>
<dbReference type="EMBL" id="JAFKOQ010000009">
    <property type="protein sequence ID" value="MBN8123000.1"/>
    <property type="molecule type" value="Genomic_DNA"/>
</dbReference>
<name>A0AAW4HDF1_VIBVL</name>
<comment type="caution">
    <text evidence="1">The sequence shown here is derived from an EMBL/GenBank/DDBJ whole genome shotgun (WGS) entry which is preliminary data.</text>
</comment>
<sequence>MMRQYQQGIATLLITAILLSVALVVTLGSYKTLFYQIKRAQNEVKSRQDHWLAEGGLECLFTYVKEDVSRIASVTPDDHTKLDSICKNSLKLKSLHVSVLGGSAYRIHSKTQNEWSNLEKIFSKSTNGGKGAIQTTSRLTTFGQLNVKPDANGSPNEAGKYECVSITYKYSYTIKAPSSESKYITQGIDANALYEGSPAGECTLNTKTSVTVEKGTSITKTDKPETSNSSLKDDFVYDSDADPFNSFFGYKKTPENIAKVKASFPEAGRITITNAKNCKTVIENAFKDVDKVWLTGDCVIEGALSLPSKDSSGNDKNYTLVIQDGMFANFGSTVFQGSIFHLVDKSKEKFNSENINNYWDSLFYNKVVQGDHTSKVATTLQSAEQYITSGETVYVDAGSFYAVGGYGFDSDGLGVSIAGSMSLTFDSRKRPTSISNNIQWQEGSWNAQ</sequence>
<accession>A0AAW4HDF1</accession>
<dbReference type="Proteomes" id="UP000664056">
    <property type="component" value="Unassembled WGS sequence"/>
</dbReference>
<evidence type="ECO:0000313" key="2">
    <source>
        <dbReference type="Proteomes" id="UP000664056"/>
    </source>
</evidence>
<proteinExistence type="predicted"/>
<dbReference type="RefSeq" id="WP_039548993.1">
    <property type="nucleotide sequence ID" value="NZ_CP151591.1"/>
</dbReference>
<gene>
    <name evidence="1" type="ORF">J0J18_14740</name>
</gene>
<dbReference type="AlphaFoldDB" id="A0AAW4HDF1"/>
<reference evidence="1" key="1">
    <citation type="submission" date="2021-03" db="EMBL/GenBank/DDBJ databases">
        <title>Study of the foodborne Vibrio vulnificus isolates from China.</title>
        <authorList>
            <person name="Zheng Z."/>
            <person name="Ye L."/>
        </authorList>
    </citation>
    <scope>NUCLEOTIDE SEQUENCE</scope>
    <source>
        <strain evidence="1">Vv1582</strain>
    </source>
</reference>
<organism evidence="1 2">
    <name type="scientific">Vibrio vulnificus</name>
    <dbReference type="NCBI Taxonomy" id="672"/>
    <lineage>
        <taxon>Bacteria</taxon>
        <taxon>Pseudomonadati</taxon>
        <taxon>Pseudomonadota</taxon>
        <taxon>Gammaproteobacteria</taxon>
        <taxon>Vibrionales</taxon>
        <taxon>Vibrionaceae</taxon>
        <taxon>Vibrio</taxon>
    </lineage>
</organism>
<protein>
    <recommendedName>
        <fullName evidence="3">Type 4 fimbrial biogenesis protein PilX N-terminal domain-containing protein</fullName>
    </recommendedName>
</protein>